<dbReference type="EMBL" id="LXMA01000034">
    <property type="protein sequence ID" value="OAT72240.1"/>
    <property type="molecule type" value="Genomic_DNA"/>
</dbReference>
<dbReference type="Proteomes" id="UP000078290">
    <property type="component" value="Unassembled WGS sequence"/>
</dbReference>
<proteinExistence type="predicted"/>
<dbReference type="AlphaFoldDB" id="A0A1B7KQE8"/>
<gene>
    <name evidence="1" type="ORF">A7K69_08865</name>
</gene>
<accession>A0A1B7KQE8</accession>
<evidence type="ECO:0000313" key="2">
    <source>
        <dbReference type="Proteomes" id="UP000078290"/>
    </source>
</evidence>
<protein>
    <submittedName>
        <fullName evidence="1">Uncharacterized protein</fullName>
    </submittedName>
</protein>
<name>A0A1B7KQE8_PARTM</name>
<evidence type="ECO:0000313" key="1">
    <source>
        <dbReference type="EMBL" id="OAT72240.1"/>
    </source>
</evidence>
<sequence>MNFLKFLKQEIPRAGHTVIHERNRTVTFLNVPRSKLNSLNFDGRKIKRMQPTQGVGFLFIKKERQICSLVNRGLSPKTRPAPVQLWIFNAHF</sequence>
<comment type="caution">
    <text evidence="1">The sequence shown here is derived from an EMBL/GenBank/DDBJ whole genome shotgun (WGS) entry which is preliminary data.</text>
</comment>
<organism evidence="1 2">
    <name type="scientific">Parageobacillus thermoglucosidasius</name>
    <name type="common">Geobacillus thermoglucosidasius</name>
    <dbReference type="NCBI Taxonomy" id="1426"/>
    <lineage>
        <taxon>Bacteria</taxon>
        <taxon>Bacillati</taxon>
        <taxon>Bacillota</taxon>
        <taxon>Bacilli</taxon>
        <taxon>Bacillales</taxon>
        <taxon>Anoxybacillaceae</taxon>
        <taxon>Parageobacillus</taxon>
    </lineage>
</organism>
<reference evidence="2" key="1">
    <citation type="submission" date="2016-05" db="EMBL/GenBank/DDBJ databases">
        <authorList>
            <person name="Wang W."/>
            <person name="Zhu L."/>
        </authorList>
    </citation>
    <scope>NUCLEOTIDE SEQUENCE [LARGE SCALE GENOMIC DNA]</scope>
    <source>
        <strain evidence="2">W-2</strain>
    </source>
</reference>